<dbReference type="Proteomes" id="UP001290455">
    <property type="component" value="Unassembled WGS sequence"/>
</dbReference>
<name>A0ABU5IWN4_9BACI</name>
<dbReference type="InterPro" id="IPR019649">
    <property type="entry name" value="DUF2512"/>
</dbReference>
<protein>
    <submittedName>
        <fullName evidence="2">YndM family protein</fullName>
    </submittedName>
</protein>
<accession>A0ABU5IWN4</accession>
<feature type="transmembrane region" description="Helical" evidence="1">
    <location>
        <begin position="59"/>
        <end position="81"/>
    </location>
</feature>
<organism evidence="2 3">
    <name type="scientific">Robertmurraya mangrovi</name>
    <dbReference type="NCBI Taxonomy" id="3098077"/>
    <lineage>
        <taxon>Bacteria</taxon>
        <taxon>Bacillati</taxon>
        <taxon>Bacillota</taxon>
        <taxon>Bacilli</taxon>
        <taxon>Bacillales</taxon>
        <taxon>Bacillaceae</taxon>
        <taxon>Robertmurraya</taxon>
    </lineage>
</organism>
<evidence type="ECO:0000313" key="3">
    <source>
        <dbReference type="Proteomes" id="UP001290455"/>
    </source>
</evidence>
<dbReference type="Pfam" id="PF10710">
    <property type="entry name" value="DUF2512"/>
    <property type="match status" value="1"/>
</dbReference>
<proteinExistence type="predicted"/>
<keyword evidence="1" id="KW-0812">Transmembrane</keyword>
<gene>
    <name evidence="2" type="ORF">SM124_07275</name>
</gene>
<evidence type="ECO:0000313" key="2">
    <source>
        <dbReference type="EMBL" id="MDZ5471546.1"/>
    </source>
</evidence>
<keyword evidence="1" id="KW-0472">Membrane</keyword>
<keyword evidence="1" id="KW-1133">Transmembrane helix</keyword>
<keyword evidence="3" id="KW-1185">Reference proteome</keyword>
<comment type="caution">
    <text evidence="2">The sequence shown here is derived from an EMBL/GenBank/DDBJ whole genome shotgun (WGS) entry which is preliminary data.</text>
</comment>
<sequence length="147" mass="16567">MNNMMILLIKFVAAFLAFAIAFDLFFDATFVDILSFSILITVVSYFVGDRLILPRIGNVKAAIVDFFMTYTLVWIFGSILLHSYLQIAWGSIISATLIAGGEVLIHNFIQNRTANTAEEKAQTKTNFNPRLAYGTEFAEEDNPREKK</sequence>
<dbReference type="EMBL" id="JAXOFX010000003">
    <property type="protein sequence ID" value="MDZ5471546.1"/>
    <property type="molecule type" value="Genomic_DNA"/>
</dbReference>
<reference evidence="2 3" key="1">
    <citation type="submission" date="2023-11" db="EMBL/GenBank/DDBJ databases">
        <title>Bacillus jintuensis, isolated from a mudflat on the Beibu Gulf coast.</title>
        <authorList>
            <person name="Li M."/>
        </authorList>
    </citation>
    <scope>NUCLEOTIDE SEQUENCE [LARGE SCALE GENOMIC DNA]</scope>
    <source>
        <strain evidence="2 3">31A1R</strain>
    </source>
</reference>
<feature type="transmembrane region" description="Helical" evidence="1">
    <location>
        <begin position="31"/>
        <end position="47"/>
    </location>
</feature>
<feature type="transmembrane region" description="Helical" evidence="1">
    <location>
        <begin position="87"/>
        <end position="105"/>
    </location>
</feature>
<evidence type="ECO:0000256" key="1">
    <source>
        <dbReference type="SAM" id="Phobius"/>
    </source>
</evidence>
<dbReference type="RefSeq" id="WP_322445837.1">
    <property type="nucleotide sequence ID" value="NZ_JAXOFX010000003.1"/>
</dbReference>